<evidence type="ECO:0000256" key="7">
    <source>
        <dbReference type="SAM" id="Phobius"/>
    </source>
</evidence>
<feature type="transmembrane region" description="Helical" evidence="7">
    <location>
        <begin position="229"/>
        <end position="258"/>
    </location>
</feature>
<dbReference type="PROSITE" id="PS00216">
    <property type="entry name" value="SUGAR_TRANSPORT_1"/>
    <property type="match status" value="1"/>
</dbReference>
<evidence type="ECO:0000256" key="2">
    <source>
        <dbReference type="ARBA" id="ARBA00022448"/>
    </source>
</evidence>
<dbReference type="Pfam" id="PF07690">
    <property type="entry name" value="MFS_1"/>
    <property type="match status" value="1"/>
</dbReference>
<keyword evidence="4 7" id="KW-0812">Transmembrane</keyword>
<feature type="transmembrane region" description="Helical" evidence="7">
    <location>
        <begin position="386"/>
        <end position="404"/>
    </location>
</feature>
<gene>
    <name evidence="9" type="ORF">GIS00_09890</name>
</gene>
<dbReference type="SUPFAM" id="SSF103473">
    <property type="entry name" value="MFS general substrate transporter"/>
    <property type="match status" value="1"/>
</dbReference>
<evidence type="ECO:0000313" key="10">
    <source>
        <dbReference type="Proteomes" id="UP000460221"/>
    </source>
</evidence>
<dbReference type="Proteomes" id="UP000460221">
    <property type="component" value="Unassembled WGS sequence"/>
</dbReference>
<dbReference type="InterPro" id="IPR050171">
    <property type="entry name" value="MFS_Transporters"/>
</dbReference>
<dbReference type="InterPro" id="IPR020846">
    <property type="entry name" value="MFS_dom"/>
</dbReference>
<keyword evidence="2" id="KW-0813">Transport</keyword>
<feature type="transmembrane region" description="Helical" evidence="7">
    <location>
        <begin position="93"/>
        <end position="112"/>
    </location>
</feature>
<feature type="transmembrane region" description="Helical" evidence="7">
    <location>
        <begin position="183"/>
        <end position="204"/>
    </location>
</feature>
<keyword evidence="6 7" id="KW-0472">Membrane</keyword>
<feature type="transmembrane region" description="Helical" evidence="7">
    <location>
        <begin position="118"/>
        <end position="140"/>
    </location>
</feature>
<reference evidence="9 10" key="1">
    <citation type="submission" date="2019-11" db="EMBL/GenBank/DDBJ databases">
        <authorList>
            <person name="Jiang L.-Q."/>
        </authorList>
    </citation>
    <scope>NUCLEOTIDE SEQUENCE [LARGE SCALE GENOMIC DNA]</scope>
    <source>
        <strain evidence="9 10">YIM 132087</strain>
    </source>
</reference>
<feature type="transmembrane region" description="Helical" evidence="7">
    <location>
        <begin position="152"/>
        <end position="177"/>
    </location>
</feature>
<evidence type="ECO:0000256" key="4">
    <source>
        <dbReference type="ARBA" id="ARBA00022692"/>
    </source>
</evidence>
<dbReference type="Gene3D" id="1.20.1250.20">
    <property type="entry name" value="MFS general substrate transporter like domains"/>
    <property type="match status" value="1"/>
</dbReference>
<organism evidence="9 10">
    <name type="scientific">Nakamurella alba</name>
    <dbReference type="NCBI Taxonomy" id="2665158"/>
    <lineage>
        <taxon>Bacteria</taxon>
        <taxon>Bacillati</taxon>
        <taxon>Actinomycetota</taxon>
        <taxon>Actinomycetes</taxon>
        <taxon>Nakamurellales</taxon>
        <taxon>Nakamurellaceae</taxon>
        <taxon>Nakamurella</taxon>
    </lineage>
</organism>
<evidence type="ECO:0000313" key="9">
    <source>
        <dbReference type="EMBL" id="MTD14257.1"/>
    </source>
</evidence>
<protein>
    <submittedName>
        <fullName evidence="9">MFS transporter</fullName>
    </submittedName>
</protein>
<feature type="transmembrane region" description="Helical" evidence="7">
    <location>
        <begin position="58"/>
        <end position="81"/>
    </location>
</feature>
<feature type="transmembrane region" description="Helical" evidence="7">
    <location>
        <begin position="354"/>
        <end position="380"/>
    </location>
</feature>
<evidence type="ECO:0000259" key="8">
    <source>
        <dbReference type="PROSITE" id="PS50850"/>
    </source>
</evidence>
<dbReference type="GO" id="GO:0022857">
    <property type="term" value="F:transmembrane transporter activity"/>
    <property type="evidence" value="ECO:0007669"/>
    <property type="project" value="InterPro"/>
</dbReference>
<feature type="transmembrane region" description="Helical" evidence="7">
    <location>
        <begin position="30"/>
        <end position="52"/>
    </location>
</feature>
<dbReference type="EMBL" id="WLYK01000002">
    <property type="protein sequence ID" value="MTD14257.1"/>
    <property type="molecule type" value="Genomic_DNA"/>
</dbReference>
<feature type="domain" description="Major facilitator superfamily (MFS) profile" evidence="8">
    <location>
        <begin position="27"/>
        <end position="412"/>
    </location>
</feature>
<dbReference type="InterPro" id="IPR011701">
    <property type="entry name" value="MFS"/>
</dbReference>
<dbReference type="InterPro" id="IPR036259">
    <property type="entry name" value="MFS_trans_sf"/>
</dbReference>
<evidence type="ECO:0000256" key="5">
    <source>
        <dbReference type="ARBA" id="ARBA00022989"/>
    </source>
</evidence>
<sequence>MSTSMSTSTAISVPTGAGRLRLGRAGSFRVVALSYLALMIAGSAPSPIYPIYQREWGFATSTLTEIFAVYAVLLLLALLTVGGLSDLIGRRPVLLAGLGLFTVDMVVFALAPDVQWLFVARVLQGIAAGLSIGAMTAGLIDLAPPGKVRFASVLSALIPAIGLAAGALISGALVRFGPMPTRLVYLVLGAGFLVLAVLVALMPASGDRRPVPLSALTPRMRIPAQARRTFLQVLPALVVPWAQLGFTLSLTSSVALGVFGVHDVFVDCLLVALPCAAGALSGFLTRSTDGQRANQFGMVGMSVGSVITVVGLVIPLVPVYLVGSLIAGLGVGAAISGTFKVLAPLPAEHERAEFFAAFFVAGYLAFSLPAVAAGFAIGSFGLVRTAVVYSAVLVVLALVAMLTGRRRVTREG</sequence>
<evidence type="ECO:0000256" key="1">
    <source>
        <dbReference type="ARBA" id="ARBA00004651"/>
    </source>
</evidence>
<dbReference type="PROSITE" id="PS50850">
    <property type="entry name" value="MFS"/>
    <property type="match status" value="1"/>
</dbReference>
<feature type="transmembrane region" description="Helical" evidence="7">
    <location>
        <begin position="320"/>
        <end position="342"/>
    </location>
</feature>
<keyword evidence="3" id="KW-1003">Cell membrane</keyword>
<comment type="caution">
    <text evidence="9">The sequence shown here is derived from an EMBL/GenBank/DDBJ whole genome shotgun (WGS) entry which is preliminary data.</text>
</comment>
<dbReference type="PANTHER" id="PTHR23517:SF13">
    <property type="entry name" value="MAJOR FACILITATOR SUPERFAMILY MFS_1"/>
    <property type="match status" value="1"/>
</dbReference>
<accession>A0A7K1FJF1</accession>
<evidence type="ECO:0000256" key="6">
    <source>
        <dbReference type="ARBA" id="ARBA00023136"/>
    </source>
</evidence>
<dbReference type="AlphaFoldDB" id="A0A7K1FJF1"/>
<feature type="transmembrane region" description="Helical" evidence="7">
    <location>
        <begin position="296"/>
        <end position="314"/>
    </location>
</feature>
<dbReference type="GO" id="GO:0005886">
    <property type="term" value="C:plasma membrane"/>
    <property type="evidence" value="ECO:0007669"/>
    <property type="project" value="UniProtKB-SubCell"/>
</dbReference>
<dbReference type="InterPro" id="IPR005829">
    <property type="entry name" value="Sugar_transporter_CS"/>
</dbReference>
<name>A0A7K1FJF1_9ACTN</name>
<evidence type="ECO:0000256" key="3">
    <source>
        <dbReference type="ARBA" id="ARBA00022475"/>
    </source>
</evidence>
<keyword evidence="5 7" id="KW-1133">Transmembrane helix</keyword>
<keyword evidence="10" id="KW-1185">Reference proteome</keyword>
<proteinExistence type="predicted"/>
<feature type="transmembrane region" description="Helical" evidence="7">
    <location>
        <begin position="264"/>
        <end position="284"/>
    </location>
</feature>
<comment type="subcellular location">
    <subcellularLocation>
        <location evidence="1">Cell membrane</location>
        <topology evidence="1">Multi-pass membrane protein</topology>
    </subcellularLocation>
</comment>
<dbReference type="PANTHER" id="PTHR23517">
    <property type="entry name" value="RESISTANCE PROTEIN MDTM, PUTATIVE-RELATED-RELATED"/>
    <property type="match status" value="1"/>
</dbReference>